<name>A0A6J7C5K1_9ZZZZ</name>
<feature type="region of interest" description="Disordered" evidence="1">
    <location>
        <begin position="106"/>
        <end position="177"/>
    </location>
</feature>
<feature type="region of interest" description="Disordered" evidence="1">
    <location>
        <begin position="41"/>
        <end position="60"/>
    </location>
</feature>
<reference evidence="2" key="1">
    <citation type="submission" date="2020-05" db="EMBL/GenBank/DDBJ databases">
        <authorList>
            <person name="Chiriac C."/>
            <person name="Salcher M."/>
            <person name="Ghai R."/>
            <person name="Kavagutti S V."/>
        </authorList>
    </citation>
    <scope>NUCLEOTIDE SEQUENCE</scope>
</reference>
<dbReference type="AntiFam" id="ANF00142">
    <property type="entry name" value="Shadow ORF (opposite yadG)"/>
</dbReference>
<accession>A0A6J7C5K1</accession>
<evidence type="ECO:0000313" key="2">
    <source>
        <dbReference type="EMBL" id="CAB4852441.1"/>
    </source>
</evidence>
<gene>
    <name evidence="2" type="ORF">UFOPK3268_01662</name>
</gene>
<organism evidence="2">
    <name type="scientific">freshwater metagenome</name>
    <dbReference type="NCBI Taxonomy" id="449393"/>
    <lineage>
        <taxon>unclassified sequences</taxon>
        <taxon>metagenomes</taxon>
        <taxon>ecological metagenomes</taxon>
    </lineage>
</organism>
<proteinExistence type="predicted"/>
<feature type="compositionally biased region" description="Basic and acidic residues" evidence="1">
    <location>
        <begin position="1"/>
        <end position="10"/>
    </location>
</feature>
<feature type="region of interest" description="Disordered" evidence="1">
    <location>
        <begin position="1"/>
        <end position="22"/>
    </location>
</feature>
<evidence type="ECO:0000256" key="1">
    <source>
        <dbReference type="SAM" id="MobiDB-lite"/>
    </source>
</evidence>
<dbReference type="AlphaFoldDB" id="A0A6J7C5K1"/>
<dbReference type="EMBL" id="CAFBIZ010000270">
    <property type="protein sequence ID" value="CAB4852441.1"/>
    <property type="molecule type" value="Genomic_DNA"/>
</dbReference>
<protein>
    <submittedName>
        <fullName evidence="2">Unannotated protein</fullName>
    </submittedName>
</protein>
<sequence>MGDSDERATTRSEMCGEPGHGLDVEMVGGFVEHEEVVVVDEKPRQRSTPSLTAGHRRNPGVETLGVRRRRYPTEQTVQDISHPSVACPLVIGAMADDDLAQRHGGVEVVSLGQEPNGDAAESDHTPGVNGLGTDEHAHESCLATAVAADDSDPRSLGDADSDAGEQSSGAERLADVL</sequence>